<dbReference type="Proteomes" id="UP000064967">
    <property type="component" value="Chromosome"/>
</dbReference>
<keyword evidence="3" id="KW-1185">Reference proteome</keyword>
<evidence type="ECO:0000313" key="3">
    <source>
        <dbReference type="Proteomes" id="UP000064967"/>
    </source>
</evidence>
<accession>A0A0K1PVB0</accession>
<gene>
    <name evidence="2" type="ORF">AKJ09_03728</name>
</gene>
<proteinExistence type="predicted"/>
<dbReference type="EMBL" id="CP012333">
    <property type="protein sequence ID" value="AKU97064.1"/>
    <property type="molecule type" value="Genomic_DNA"/>
</dbReference>
<feature type="region of interest" description="Disordered" evidence="1">
    <location>
        <begin position="40"/>
        <end position="60"/>
    </location>
</feature>
<sequence>MPLYEKNRAHAVFEHGRRRHRITKRSESLSSSALAIQRRVRVHPSLPSPRRLRRQSRRCF</sequence>
<organism evidence="2 3">
    <name type="scientific">Labilithrix luteola</name>
    <dbReference type="NCBI Taxonomy" id="1391654"/>
    <lineage>
        <taxon>Bacteria</taxon>
        <taxon>Pseudomonadati</taxon>
        <taxon>Myxococcota</taxon>
        <taxon>Polyangia</taxon>
        <taxon>Polyangiales</taxon>
        <taxon>Labilitrichaceae</taxon>
        <taxon>Labilithrix</taxon>
    </lineage>
</organism>
<feature type="compositionally biased region" description="Basic residues" evidence="1">
    <location>
        <begin position="50"/>
        <end position="60"/>
    </location>
</feature>
<reference evidence="2 3" key="1">
    <citation type="submission" date="2015-08" db="EMBL/GenBank/DDBJ databases">
        <authorList>
            <person name="Babu N.S."/>
            <person name="Beckwith C.J."/>
            <person name="Beseler K.G."/>
            <person name="Brison A."/>
            <person name="Carone J.V."/>
            <person name="Caskin T.P."/>
            <person name="Diamond M."/>
            <person name="Durham M.E."/>
            <person name="Foxe J.M."/>
            <person name="Go M."/>
            <person name="Henderson B.A."/>
            <person name="Jones I.B."/>
            <person name="McGettigan J.A."/>
            <person name="Micheletti S.J."/>
            <person name="Nasrallah M.E."/>
            <person name="Ortiz D."/>
            <person name="Piller C.R."/>
            <person name="Privatt S.R."/>
            <person name="Schneider S.L."/>
            <person name="Sharp S."/>
            <person name="Smith T.C."/>
            <person name="Stanton J.D."/>
            <person name="Ullery H.E."/>
            <person name="Wilson R.J."/>
            <person name="Serrano M.G."/>
            <person name="Buck G."/>
            <person name="Lee V."/>
            <person name="Wang Y."/>
            <person name="Carvalho R."/>
            <person name="Voegtly L."/>
            <person name="Shi R."/>
            <person name="Duckworth R."/>
            <person name="Johnson A."/>
            <person name="Loviza R."/>
            <person name="Walstead R."/>
            <person name="Shah Z."/>
            <person name="Kiflezghi M."/>
            <person name="Wade K."/>
            <person name="Ball S.L."/>
            <person name="Bradley K.W."/>
            <person name="Asai D.J."/>
            <person name="Bowman C.A."/>
            <person name="Russell D.A."/>
            <person name="Pope W.H."/>
            <person name="Jacobs-Sera D."/>
            <person name="Hendrix R.W."/>
            <person name="Hatfull G.F."/>
        </authorList>
    </citation>
    <scope>NUCLEOTIDE SEQUENCE [LARGE SCALE GENOMIC DNA]</scope>
    <source>
        <strain evidence="2 3">DSM 27648</strain>
    </source>
</reference>
<dbReference type="AlphaFoldDB" id="A0A0K1PVB0"/>
<dbReference type="KEGG" id="llu:AKJ09_03728"/>
<evidence type="ECO:0000256" key="1">
    <source>
        <dbReference type="SAM" id="MobiDB-lite"/>
    </source>
</evidence>
<protein>
    <submittedName>
        <fullName evidence="2">Uncharacterized protein</fullName>
    </submittedName>
</protein>
<evidence type="ECO:0000313" key="2">
    <source>
        <dbReference type="EMBL" id="AKU97064.1"/>
    </source>
</evidence>
<name>A0A0K1PVB0_9BACT</name>